<dbReference type="AlphaFoldDB" id="A0A9Q3HSE2"/>
<accession>A0A9Q3HSE2</accession>
<proteinExistence type="predicted"/>
<keyword evidence="2" id="KW-1185">Reference proteome</keyword>
<dbReference type="OrthoDB" id="2517660at2759"/>
<comment type="caution">
    <text evidence="1">The sequence shown here is derived from an EMBL/GenBank/DDBJ whole genome shotgun (WGS) entry which is preliminary data.</text>
</comment>
<organism evidence="1 2">
    <name type="scientific">Austropuccinia psidii MF-1</name>
    <dbReference type="NCBI Taxonomy" id="1389203"/>
    <lineage>
        <taxon>Eukaryota</taxon>
        <taxon>Fungi</taxon>
        <taxon>Dikarya</taxon>
        <taxon>Basidiomycota</taxon>
        <taxon>Pucciniomycotina</taxon>
        <taxon>Pucciniomycetes</taxon>
        <taxon>Pucciniales</taxon>
        <taxon>Sphaerophragmiaceae</taxon>
        <taxon>Austropuccinia</taxon>
    </lineage>
</organism>
<evidence type="ECO:0000313" key="1">
    <source>
        <dbReference type="EMBL" id="MBW0514587.1"/>
    </source>
</evidence>
<sequence>MDKIITFTIIGKNWTRTPIESKIIPKTSKEDRIPKRPVVKFHKCGSTPHLANTGTKNTKINEVKVIEEVQCAEEKEESDQKYAISEDTPVEDYPIENIQYFFEVTEVHTHFPQCSEYRYNLINIQDARMCKSKPAKGQGSTSGASCITSILMKDVYAKFNLDTEAFFTCASKD</sequence>
<reference evidence="1" key="1">
    <citation type="submission" date="2021-03" db="EMBL/GenBank/DDBJ databases">
        <title>Draft genome sequence of rust myrtle Austropuccinia psidii MF-1, a brazilian biotype.</title>
        <authorList>
            <person name="Quecine M.C."/>
            <person name="Pachon D.M.R."/>
            <person name="Bonatelli M.L."/>
            <person name="Correr F.H."/>
            <person name="Franceschini L.M."/>
            <person name="Leite T.F."/>
            <person name="Margarido G.R.A."/>
            <person name="Almeida C.A."/>
            <person name="Ferrarezi J.A."/>
            <person name="Labate C.A."/>
        </authorList>
    </citation>
    <scope>NUCLEOTIDE SEQUENCE</scope>
    <source>
        <strain evidence="1">MF-1</strain>
    </source>
</reference>
<evidence type="ECO:0000313" key="2">
    <source>
        <dbReference type="Proteomes" id="UP000765509"/>
    </source>
</evidence>
<gene>
    <name evidence="1" type="ORF">O181_054302</name>
</gene>
<dbReference type="Proteomes" id="UP000765509">
    <property type="component" value="Unassembled WGS sequence"/>
</dbReference>
<protein>
    <submittedName>
        <fullName evidence="1">Uncharacterized protein</fullName>
    </submittedName>
</protein>
<name>A0A9Q3HSE2_9BASI</name>
<dbReference type="EMBL" id="AVOT02024102">
    <property type="protein sequence ID" value="MBW0514587.1"/>
    <property type="molecule type" value="Genomic_DNA"/>
</dbReference>